<dbReference type="InterPro" id="IPR029044">
    <property type="entry name" value="Nucleotide-diphossugar_trans"/>
</dbReference>
<sequence length="316" mass="36581">MPPLVSVICLCFNHERFVREALRSVFQQTYPNIQIIIVDDASTDQSMDVIRNVVGSNADVQIVSLDRNIGNCAAFNRGLALARGKYIIDFATDDVMHFDRIAHQVAFFESHDDSWGVNFTDATYIDPDGKFIRDHFDYLLEKKLLMAVPEGDVYTTVLSTYFIPSPTMMIRKSVLDELNGYDESLAYEDFDFWVRASRNYKFSFLNERSTLIRRKHGSMSDGWYMPGDRQLHSTYLICKKAVALNRTQQDRDALLKRLRYELRQSVFSENHTEAGHFFALIKEMGAASTTDRLLHFINGLHLPLSRLRSLYQKIRY</sequence>
<feature type="domain" description="Glycosyltransferase 2-like" evidence="1">
    <location>
        <begin position="6"/>
        <end position="142"/>
    </location>
</feature>
<protein>
    <submittedName>
        <fullName evidence="2">Glycosyl transferase</fullName>
    </submittedName>
</protein>
<dbReference type="Pfam" id="PF00535">
    <property type="entry name" value="Glycos_transf_2"/>
    <property type="match status" value="1"/>
</dbReference>
<organism evidence="2 3">
    <name type="scientific">Pseudochryseolinea flava</name>
    <dbReference type="NCBI Taxonomy" id="2059302"/>
    <lineage>
        <taxon>Bacteria</taxon>
        <taxon>Pseudomonadati</taxon>
        <taxon>Bacteroidota</taxon>
        <taxon>Cytophagia</taxon>
        <taxon>Cytophagales</taxon>
        <taxon>Fulvivirgaceae</taxon>
        <taxon>Pseudochryseolinea</taxon>
    </lineage>
</organism>
<dbReference type="OrthoDB" id="396512at2"/>
<accession>A0A364XXC5</accession>
<dbReference type="SUPFAM" id="SSF53448">
    <property type="entry name" value="Nucleotide-diphospho-sugar transferases"/>
    <property type="match status" value="1"/>
</dbReference>
<dbReference type="RefSeq" id="WP_112748907.1">
    <property type="nucleotide sequence ID" value="NZ_QMFY01000013.1"/>
</dbReference>
<dbReference type="PANTHER" id="PTHR43685:SF11">
    <property type="entry name" value="GLYCOSYLTRANSFERASE TAGX-RELATED"/>
    <property type="match status" value="1"/>
</dbReference>
<evidence type="ECO:0000259" key="1">
    <source>
        <dbReference type="Pfam" id="PF00535"/>
    </source>
</evidence>
<dbReference type="Gene3D" id="3.90.550.10">
    <property type="entry name" value="Spore Coat Polysaccharide Biosynthesis Protein SpsA, Chain A"/>
    <property type="match status" value="1"/>
</dbReference>
<keyword evidence="3" id="KW-1185">Reference proteome</keyword>
<reference evidence="2 3" key="1">
    <citation type="submission" date="2018-06" db="EMBL/GenBank/DDBJ databases">
        <title>Chryseolinea flavus sp. nov., a member of the phylum Bacteroidetes isolated from soil.</title>
        <authorList>
            <person name="Li Y."/>
            <person name="Wang J."/>
        </authorList>
    </citation>
    <scope>NUCLEOTIDE SEQUENCE [LARGE SCALE GENOMIC DNA]</scope>
    <source>
        <strain evidence="2 3">SDU1-6</strain>
    </source>
</reference>
<name>A0A364XXC5_9BACT</name>
<dbReference type="InterPro" id="IPR050834">
    <property type="entry name" value="Glycosyltransf_2"/>
</dbReference>
<dbReference type="GO" id="GO:0016740">
    <property type="term" value="F:transferase activity"/>
    <property type="evidence" value="ECO:0007669"/>
    <property type="project" value="UniProtKB-KW"/>
</dbReference>
<keyword evidence="2" id="KW-0808">Transferase</keyword>
<evidence type="ECO:0000313" key="3">
    <source>
        <dbReference type="Proteomes" id="UP000251889"/>
    </source>
</evidence>
<dbReference type="PANTHER" id="PTHR43685">
    <property type="entry name" value="GLYCOSYLTRANSFERASE"/>
    <property type="match status" value="1"/>
</dbReference>
<dbReference type="AlphaFoldDB" id="A0A364XXC5"/>
<dbReference type="Proteomes" id="UP000251889">
    <property type="component" value="Unassembled WGS sequence"/>
</dbReference>
<gene>
    <name evidence="2" type="ORF">DQQ10_21095</name>
</gene>
<evidence type="ECO:0000313" key="2">
    <source>
        <dbReference type="EMBL" id="RAV99094.1"/>
    </source>
</evidence>
<comment type="caution">
    <text evidence="2">The sequence shown here is derived from an EMBL/GenBank/DDBJ whole genome shotgun (WGS) entry which is preliminary data.</text>
</comment>
<proteinExistence type="predicted"/>
<dbReference type="EMBL" id="QMFY01000013">
    <property type="protein sequence ID" value="RAV99094.1"/>
    <property type="molecule type" value="Genomic_DNA"/>
</dbReference>
<dbReference type="InterPro" id="IPR001173">
    <property type="entry name" value="Glyco_trans_2-like"/>
</dbReference>